<feature type="region of interest" description="Disordered" evidence="1">
    <location>
        <begin position="101"/>
        <end position="122"/>
    </location>
</feature>
<evidence type="ECO:0000313" key="2">
    <source>
        <dbReference type="EMBL" id="KAF0737069.1"/>
    </source>
</evidence>
<sequence length="203" mass="23157">MQPPRKRLFLLVLAVRLSFPPRWGFNFNAPSIIVLVLILSLKTSPFDLPGDKLKGLKIVVCSKMFPKRRLMREDLESPLLHRPERPQFRAKSGLDEFVCTPQRDAPRYPRPQVTADNEDPPESSVFELLRSSWRNPHENLGVICIMSVCLIGFIMTRFMQAPQSSSEPTSLTPLLLSEIHALRAEVAALRTLLQEWRDPACKS</sequence>
<dbReference type="Proteomes" id="UP000481153">
    <property type="component" value="Unassembled WGS sequence"/>
</dbReference>
<proteinExistence type="predicted"/>
<dbReference type="AlphaFoldDB" id="A0A6G0XAQ2"/>
<dbReference type="EMBL" id="VJMJ01000085">
    <property type="protein sequence ID" value="KAF0737069.1"/>
    <property type="molecule type" value="Genomic_DNA"/>
</dbReference>
<evidence type="ECO:0000313" key="3">
    <source>
        <dbReference type="Proteomes" id="UP000481153"/>
    </source>
</evidence>
<evidence type="ECO:0000256" key="1">
    <source>
        <dbReference type="SAM" id="MobiDB-lite"/>
    </source>
</evidence>
<name>A0A6G0XAQ2_9STRA</name>
<organism evidence="2 3">
    <name type="scientific">Aphanomyces euteiches</name>
    <dbReference type="NCBI Taxonomy" id="100861"/>
    <lineage>
        <taxon>Eukaryota</taxon>
        <taxon>Sar</taxon>
        <taxon>Stramenopiles</taxon>
        <taxon>Oomycota</taxon>
        <taxon>Saprolegniomycetes</taxon>
        <taxon>Saprolegniales</taxon>
        <taxon>Verrucalvaceae</taxon>
        <taxon>Aphanomyces</taxon>
    </lineage>
</organism>
<protein>
    <submittedName>
        <fullName evidence="2">Uncharacterized protein</fullName>
    </submittedName>
</protein>
<reference evidence="2 3" key="1">
    <citation type="submission" date="2019-07" db="EMBL/GenBank/DDBJ databases">
        <title>Genomics analysis of Aphanomyces spp. identifies a new class of oomycete effector associated with host adaptation.</title>
        <authorList>
            <person name="Gaulin E."/>
        </authorList>
    </citation>
    <scope>NUCLEOTIDE SEQUENCE [LARGE SCALE GENOMIC DNA]</scope>
    <source>
        <strain evidence="2 3">ATCC 201684</strain>
    </source>
</reference>
<comment type="caution">
    <text evidence="2">The sequence shown here is derived from an EMBL/GenBank/DDBJ whole genome shotgun (WGS) entry which is preliminary data.</text>
</comment>
<accession>A0A6G0XAQ2</accession>
<keyword evidence="3" id="KW-1185">Reference proteome</keyword>
<gene>
    <name evidence="2" type="ORF">Ae201684_006873</name>
</gene>